<comment type="caution">
    <text evidence="2">The sequence shown here is derived from an EMBL/GenBank/DDBJ whole genome shotgun (WGS) entry which is preliminary data.</text>
</comment>
<feature type="region of interest" description="Disordered" evidence="1">
    <location>
        <begin position="1"/>
        <end position="45"/>
    </location>
</feature>
<dbReference type="Proteomes" id="UP001189429">
    <property type="component" value="Unassembled WGS sequence"/>
</dbReference>
<evidence type="ECO:0000313" key="2">
    <source>
        <dbReference type="EMBL" id="CAK0849682.1"/>
    </source>
</evidence>
<feature type="compositionally biased region" description="Low complexity" evidence="1">
    <location>
        <begin position="88"/>
        <end position="104"/>
    </location>
</feature>
<feature type="compositionally biased region" description="Basic residues" evidence="1">
    <location>
        <begin position="7"/>
        <end position="17"/>
    </location>
</feature>
<evidence type="ECO:0000256" key="1">
    <source>
        <dbReference type="SAM" id="MobiDB-lite"/>
    </source>
</evidence>
<feature type="region of interest" description="Disordered" evidence="1">
    <location>
        <begin position="175"/>
        <end position="195"/>
    </location>
</feature>
<feature type="compositionally biased region" description="Gly residues" evidence="1">
    <location>
        <begin position="29"/>
        <end position="38"/>
    </location>
</feature>
<feature type="region of interest" description="Disordered" evidence="1">
    <location>
        <begin position="88"/>
        <end position="137"/>
    </location>
</feature>
<protein>
    <submittedName>
        <fullName evidence="2">Uncharacterized protein</fullName>
    </submittedName>
</protein>
<gene>
    <name evidence="2" type="ORF">PCOR1329_LOCUS42309</name>
</gene>
<reference evidence="2" key="1">
    <citation type="submission" date="2023-10" db="EMBL/GenBank/DDBJ databases">
        <authorList>
            <person name="Chen Y."/>
            <person name="Shah S."/>
            <person name="Dougan E. K."/>
            <person name="Thang M."/>
            <person name="Chan C."/>
        </authorList>
    </citation>
    <scope>NUCLEOTIDE SEQUENCE [LARGE SCALE GENOMIC DNA]</scope>
</reference>
<feature type="compositionally biased region" description="Low complexity" evidence="1">
    <location>
        <begin position="111"/>
        <end position="132"/>
    </location>
</feature>
<evidence type="ECO:0000313" key="3">
    <source>
        <dbReference type="Proteomes" id="UP001189429"/>
    </source>
</evidence>
<organism evidence="2 3">
    <name type="scientific">Prorocentrum cordatum</name>
    <dbReference type="NCBI Taxonomy" id="2364126"/>
    <lineage>
        <taxon>Eukaryota</taxon>
        <taxon>Sar</taxon>
        <taxon>Alveolata</taxon>
        <taxon>Dinophyceae</taxon>
        <taxon>Prorocentrales</taxon>
        <taxon>Prorocentraceae</taxon>
        <taxon>Prorocentrum</taxon>
    </lineage>
</organism>
<sequence length="195" mass="20449">MLARLLRSPRRQAHQHKASHERSSSPSGSGSGTGTSGGEDGDVIEDMTGDELVDAFGISGLCLVSKAKDMSTVVLIACQAFFLQEPSSSSCTSASSSSPAQTSTNRRACRPSSSTPPSTFTSSTASETFPAKRLPRLRRARLPLHRPGRPALAHPHIPCGVADLESSTVSMRSSLPWLSSSSVPCSSAPRPAWGT</sequence>
<keyword evidence="3" id="KW-1185">Reference proteome</keyword>
<dbReference type="EMBL" id="CAUYUJ010015082">
    <property type="protein sequence ID" value="CAK0849682.1"/>
    <property type="molecule type" value="Genomic_DNA"/>
</dbReference>
<accession>A0ABN9TUZ4</accession>
<name>A0ABN9TUZ4_9DINO</name>
<proteinExistence type="predicted"/>